<dbReference type="EMBL" id="KQ771134">
    <property type="protein sequence ID" value="OAD52543.1"/>
    <property type="molecule type" value="Genomic_DNA"/>
</dbReference>
<dbReference type="FunFam" id="3.40.50.720:FF:000149">
    <property type="entry name" value="15-hydroxyprostaglandin dehydrogenase [NAD(+)]"/>
    <property type="match status" value="1"/>
</dbReference>
<dbReference type="InterPro" id="IPR036291">
    <property type="entry name" value="NAD(P)-bd_dom_sf"/>
</dbReference>
<dbReference type="AlphaFoldDB" id="A0A310SBI2"/>
<feature type="region of interest" description="Disordered" evidence="3">
    <location>
        <begin position="804"/>
        <end position="826"/>
    </location>
</feature>
<comment type="similarity">
    <text evidence="1">Belongs to the short-chain dehydrogenases/reductases (SDR) family.</text>
</comment>
<keyword evidence="2" id="KW-0560">Oxidoreductase</keyword>
<evidence type="ECO:0000256" key="1">
    <source>
        <dbReference type="ARBA" id="ARBA00006484"/>
    </source>
</evidence>
<protein>
    <submittedName>
        <fullName evidence="4">15-hydroxyprostaglandin dehydrogenase [NAD(+)]</fullName>
    </submittedName>
</protein>
<dbReference type="GO" id="GO:0005737">
    <property type="term" value="C:cytoplasm"/>
    <property type="evidence" value="ECO:0007669"/>
    <property type="project" value="TreeGrafter"/>
</dbReference>
<evidence type="ECO:0000256" key="2">
    <source>
        <dbReference type="ARBA" id="ARBA00023002"/>
    </source>
</evidence>
<sequence>MSIEGKITIVTGGANGIGFCTARKLLRNGAKAVALLDLNDSGGESAAADLNNEFGEDRAIFVACDVAKSEELKESFKKVIDTYETLDILVNIAGIMDDADWEIMVDVNYGKMILPVFYWQKGIVHGTILGLHTMGKYKGGNGGTIVNMSSVAGLDGIPIAPIYGGTQYAIVGFTQSLKHYYEKTGIRMMTICPGLTTTAMAARFMSTKEHAMDLLDEETAAMAMAGMQKQPPEHVASAIIQLIEEGKNGAIMVVENNQPPFGVEIPNYTTLQVMDNIKNKTALVTGGASGLGLTYVQRLLQNGAKAVAILDLSSSPGHTAVAALEREFGKGKAVFYPCDVAKTEEFGDLFRKIWKAWNGLDIVINNAGILNDVKWELTLRVNVAGVIQGSLLAIEHMGKHKGGRGGTIVNIASIVGLRLFSVCPVYCASKHDVLAFSRCLQENYNNTGVRVLVMCPGVTSTSLFGEIETKGFDFVKPGDIQAALDKLPSQTGVYTGSMQIRSKRAIVTGAASDLGLSIGRELLRNGAAVVAMIDIRETAGQNAVDTLNAEFGRNRAVFFHCDVANNSLFDDTFKKAVKTLGGLEILVNNAGIIDENNFTKTIDVNVVQLLYPEILLRVHLQLLAQPPGTDFFHLDRMRKYHPNVRGLSLQLLNKNRFAQTSVIRGTLLGIQQMQKDSGGKGGVIVNVSSVAGLYSLSQLPVYSATKHAVVSFSRSFAQPYHYERTGVRIIVMCPEISENFKNMDDKLYMIDKYIRRIDSMAHGLIYVIRCAQNGSIWISEDGNPVYEIQLFDSLPQKFDDSVLDDAEQNESSKRRRSSASEKAKEMETINGLVSGKNVLITGGAAGLGHAFMNHFLKHGANKITILDVDAGTGKRVELSVEKSCGEKKVHFIHVDVSNYEDMTAAFKEASNLMNDIDIVVNNAGILDERRWEREIAVNIGGMVCTALLAVKYLGRDQLGHGGTLVNVSQHIDIKSTAQLPVYTATKHAIIGLSQSLADSYQYEKTGIRVITLCPGLTETTLTVDSPNKLLSRVMKADFVKNLEQLSIQTPYVVAQGLMSILRIGESGSIWVIENGRTPYEVYVPNPRSLRRTYKNNFTVVETKVVTRGRPIREVCDNTRTGLMSCA</sequence>
<dbReference type="Pfam" id="PF00106">
    <property type="entry name" value="adh_short"/>
    <property type="match status" value="5"/>
</dbReference>
<gene>
    <name evidence="4" type="ORF">WN48_00910</name>
</gene>
<dbReference type="FunFam" id="3.40.50.720:FF:000084">
    <property type="entry name" value="Short-chain dehydrogenase reductase"/>
    <property type="match status" value="1"/>
</dbReference>
<dbReference type="InterPro" id="IPR002347">
    <property type="entry name" value="SDR_fam"/>
</dbReference>
<organism evidence="4 5">
    <name type="scientific">Eufriesea mexicana</name>
    <dbReference type="NCBI Taxonomy" id="516756"/>
    <lineage>
        <taxon>Eukaryota</taxon>
        <taxon>Metazoa</taxon>
        <taxon>Ecdysozoa</taxon>
        <taxon>Arthropoda</taxon>
        <taxon>Hexapoda</taxon>
        <taxon>Insecta</taxon>
        <taxon>Pterygota</taxon>
        <taxon>Neoptera</taxon>
        <taxon>Endopterygota</taxon>
        <taxon>Hymenoptera</taxon>
        <taxon>Apocrita</taxon>
        <taxon>Aculeata</taxon>
        <taxon>Apoidea</taxon>
        <taxon>Anthophila</taxon>
        <taxon>Apidae</taxon>
        <taxon>Eufriesea</taxon>
    </lineage>
</organism>
<dbReference type="PANTHER" id="PTHR44229">
    <property type="entry name" value="15-HYDROXYPROSTAGLANDIN DEHYDROGENASE [NAD(+)]"/>
    <property type="match status" value="1"/>
</dbReference>
<dbReference type="SUPFAM" id="SSF51735">
    <property type="entry name" value="NAD(P)-binding Rossmann-fold domains"/>
    <property type="match status" value="4"/>
</dbReference>
<name>A0A310SBI2_9HYME</name>
<dbReference type="PRINTS" id="PR00080">
    <property type="entry name" value="SDRFAMILY"/>
</dbReference>
<evidence type="ECO:0000313" key="5">
    <source>
        <dbReference type="Proteomes" id="UP000250275"/>
    </source>
</evidence>
<dbReference type="GO" id="GO:0016616">
    <property type="term" value="F:oxidoreductase activity, acting on the CH-OH group of donors, NAD or NADP as acceptor"/>
    <property type="evidence" value="ECO:0007669"/>
    <property type="project" value="TreeGrafter"/>
</dbReference>
<dbReference type="Gene3D" id="3.40.50.720">
    <property type="entry name" value="NAD(P)-binding Rossmann-like Domain"/>
    <property type="match status" value="4"/>
</dbReference>
<dbReference type="InterPro" id="IPR020904">
    <property type="entry name" value="Sc_DH/Rdtase_CS"/>
</dbReference>
<dbReference type="PANTHER" id="PTHR44229:SF8">
    <property type="entry name" value="ALCOHOL DEHYDROGENASE-RELATED"/>
    <property type="match status" value="1"/>
</dbReference>
<evidence type="ECO:0000256" key="3">
    <source>
        <dbReference type="SAM" id="MobiDB-lite"/>
    </source>
</evidence>
<dbReference type="PROSITE" id="PS00061">
    <property type="entry name" value="ADH_SHORT"/>
    <property type="match status" value="1"/>
</dbReference>
<reference evidence="4 5" key="1">
    <citation type="submission" date="2015-07" db="EMBL/GenBank/DDBJ databases">
        <title>The genome of Eufriesea mexicana.</title>
        <authorList>
            <person name="Pan H."/>
            <person name="Kapheim K."/>
        </authorList>
    </citation>
    <scope>NUCLEOTIDE SEQUENCE [LARGE SCALE GENOMIC DNA]</scope>
    <source>
        <strain evidence="4">0111107269</strain>
        <tissue evidence="4">Whole body</tissue>
    </source>
</reference>
<dbReference type="PRINTS" id="PR00081">
    <property type="entry name" value="GDHRDH"/>
</dbReference>
<proteinExistence type="inferred from homology"/>
<dbReference type="OrthoDB" id="417891at2759"/>
<keyword evidence="5" id="KW-1185">Reference proteome</keyword>
<accession>A0A310SBI2</accession>
<evidence type="ECO:0000313" key="4">
    <source>
        <dbReference type="EMBL" id="OAD52543.1"/>
    </source>
</evidence>
<dbReference type="Proteomes" id="UP000250275">
    <property type="component" value="Unassembled WGS sequence"/>
</dbReference>